<dbReference type="InterPro" id="IPR002048">
    <property type="entry name" value="EF_hand_dom"/>
</dbReference>
<dbReference type="OrthoDB" id="26525at2759"/>
<dbReference type="GO" id="GO:1903475">
    <property type="term" value="P:mitotic actomyosin contractile ring assembly"/>
    <property type="evidence" value="ECO:0007669"/>
    <property type="project" value="TreeGrafter"/>
</dbReference>
<dbReference type="FunFam" id="1.10.238.10:FF:000003">
    <property type="entry name" value="Calmodulin A"/>
    <property type="match status" value="1"/>
</dbReference>
<dbReference type="PROSITE" id="PS50222">
    <property type="entry name" value="EF_HAND_2"/>
    <property type="match status" value="2"/>
</dbReference>
<dbReference type="RefSeq" id="XP_019022631.1">
    <property type="nucleotide sequence ID" value="XM_019171286.1"/>
</dbReference>
<protein>
    <recommendedName>
        <fullName evidence="2">EF-hand domain-containing protein</fullName>
    </recommendedName>
</protein>
<evidence type="ECO:0000313" key="3">
    <source>
        <dbReference type="EMBL" id="GAO47267.1"/>
    </source>
</evidence>
<dbReference type="InterPro" id="IPR050230">
    <property type="entry name" value="CALM/Myosin/TropC-like"/>
</dbReference>
<dbReference type="Proteomes" id="UP000033140">
    <property type="component" value="Unassembled WGS sequence"/>
</dbReference>
<dbReference type="SUPFAM" id="SSF47473">
    <property type="entry name" value="EF-hand"/>
    <property type="match status" value="1"/>
</dbReference>
<dbReference type="GO" id="GO:0005509">
    <property type="term" value="F:calcium ion binding"/>
    <property type="evidence" value="ECO:0007669"/>
    <property type="project" value="InterPro"/>
</dbReference>
<dbReference type="InterPro" id="IPR011992">
    <property type="entry name" value="EF-hand-dom_pair"/>
</dbReference>
<feature type="domain" description="EF-hand" evidence="2">
    <location>
        <begin position="2"/>
        <end position="37"/>
    </location>
</feature>
<reference evidence="3 4" key="3">
    <citation type="journal article" date="2015" name="Genome Announc.">
        <title>Draft Genome Sequence of the Archiascomycetous Yeast Saitoella complicata.</title>
        <authorList>
            <person name="Yamauchi K."/>
            <person name="Kondo S."/>
            <person name="Hamamoto M."/>
            <person name="Takahashi Y."/>
            <person name="Ogura Y."/>
            <person name="Hayashi T."/>
            <person name="Nishida H."/>
        </authorList>
    </citation>
    <scope>NUCLEOTIDE SEQUENCE [LARGE SCALE GENOMIC DNA]</scope>
    <source>
        <strain evidence="3 4">NRRL Y-17804</strain>
    </source>
</reference>
<evidence type="ECO:0000313" key="4">
    <source>
        <dbReference type="Proteomes" id="UP000033140"/>
    </source>
</evidence>
<sequence>MADQQQYRDAFALFDKHGNGHIEPSRLPDLLRACGQNPTQAECDDVVESVKGEVDYPTFLEILNRPDGFRPIGEASDFVRGFQVFDKEGTGMIGVGELRYVLTQLGDKLTDEEVDELLKGVAVRDGNVDYTEFVKMVLSS</sequence>
<dbReference type="Pfam" id="PF13499">
    <property type="entry name" value="EF-hand_7"/>
    <property type="match status" value="1"/>
</dbReference>
<dbReference type="CDD" id="cd00051">
    <property type="entry name" value="EFh"/>
    <property type="match status" value="1"/>
</dbReference>
<accession>A0A0E9NBL3</accession>
<dbReference type="EMBL" id="BACD03000008">
    <property type="protein sequence ID" value="GAO47267.1"/>
    <property type="molecule type" value="Genomic_DNA"/>
</dbReference>
<feature type="domain" description="EF-hand" evidence="2">
    <location>
        <begin position="73"/>
        <end position="108"/>
    </location>
</feature>
<comment type="caution">
    <text evidence="3">The sequence shown here is derived from an EMBL/GenBank/DDBJ whole genome shotgun (WGS) entry which is preliminary data.</text>
</comment>
<evidence type="ECO:0000259" key="2">
    <source>
        <dbReference type="PROSITE" id="PS50222"/>
    </source>
</evidence>
<name>A0A0E9NBL3_SAICN</name>
<keyword evidence="1" id="KW-0677">Repeat</keyword>
<dbReference type="AlphaFoldDB" id="A0A0E9NBL3"/>
<organism evidence="3 4">
    <name type="scientific">Saitoella complicata (strain BCRC 22490 / CBS 7301 / JCM 7358 / NBRC 10748 / NRRL Y-17804)</name>
    <dbReference type="NCBI Taxonomy" id="698492"/>
    <lineage>
        <taxon>Eukaryota</taxon>
        <taxon>Fungi</taxon>
        <taxon>Dikarya</taxon>
        <taxon>Ascomycota</taxon>
        <taxon>Taphrinomycotina</taxon>
        <taxon>Taphrinomycotina incertae sedis</taxon>
        <taxon>Saitoella</taxon>
    </lineage>
</organism>
<dbReference type="OMA" id="HDQASTN"/>
<proteinExistence type="predicted"/>
<dbReference type="PANTHER" id="PTHR23048">
    <property type="entry name" value="MYOSIN LIGHT CHAIN 1, 3"/>
    <property type="match status" value="1"/>
</dbReference>
<dbReference type="Pfam" id="PF13405">
    <property type="entry name" value="EF-hand_6"/>
    <property type="match status" value="1"/>
</dbReference>
<dbReference type="STRING" id="698492.A0A0E9NBL3"/>
<reference evidence="3 4" key="2">
    <citation type="journal article" date="2014" name="J. Gen. Appl. Microbiol.">
        <title>The early diverging ascomycetous budding yeast Saitoella complicata has three histone deacetylases belonging to the Clr6, Hos2, and Rpd3 lineages.</title>
        <authorList>
            <person name="Nishida H."/>
            <person name="Matsumoto T."/>
            <person name="Kondo S."/>
            <person name="Hamamoto M."/>
            <person name="Yoshikawa H."/>
        </authorList>
    </citation>
    <scope>NUCLEOTIDE SEQUENCE [LARGE SCALE GENOMIC DNA]</scope>
    <source>
        <strain evidence="3 4">NRRL Y-17804</strain>
    </source>
</reference>
<reference evidence="3 4" key="1">
    <citation type="journal article" date="2011" name="J. Gen. Appl. Microbiol.">
        <title>Draft genome sequencing of the enigmatic yeast Saitoella complicata.</title>
        <authorList>
            <person name="Nishida H."/>
            <person name="Hamamoto M."/>
            <person name="Sugiyama J."/>
        </authorList>
    </citation>
    <scope>NUCLEOTIDE SEQUENCE [LARGE SCALE GENOMIC DNA]</scope>
    <source>
        <strain evidence="3 4">NRRL Y-17804</strain>
    </source>
</reference>
<keyword evidence="4" id="KW-1185">Reference proteome</keyword>
<dbReference type="Gene3D" id="1.10.238.10">
    <property type="entry name" value="EF-hand"/>
    <property type="match status" value="2"/>
</dbReference>
<dbReference type="PANTHER" id="PTHR23048:SF0">
    <property type="entry name" value="CALMODULIN LIKE 3"/>
    <property type="match status" value="1"/>
</dbReference>
<evidence type="ECO:0000256" key="1">
    <source>
        <dbReference type="ARBA" id="ARBA00022737"/>
    </source>
</evidence>
<dbReference type="GO" id="GO:0016460">
    <property type="term" value="C:myosin II complex"/>
    <property type="evidence" value="ECO:0007669"/>
    <property type="project" value="TreeGrafter"/>
</dbReference>
<gene>
    <name evidence="3" type="ORF">G7K_1477-t1</name>
</gene>